<evidence type="ECO:0000313" key="10">
    <source>
        <dbReference type="Proteomes" id="UP000019222"/>
    </source>
</evidence>
<dbReference type="PANTHER" id="PTHR11941">
    <property type="entry name" value="ENOYL-COA HYDRATASE-RELATED"/>
    <property type="match status" value="1"/>
</dbReference>
<evidence type="ECO:0000256" key="4">
    <source>
        <dbReference type="ARBA" id="ARBA00023098"/>
    </source>
</evidence>
<protein>
    <submittedName>
        <fullName evidence="9">Enoyl-CoA hydratase</fullName>
        <ecNumber evidence="9">4.2.1.17</ecNumber>
    </submittedName>
</protein>
<dbReference type="Pfam" id="PF00378">
    <property type="entry name" value="ECH_1"/>
    <property type="match status" value="1"/>
</dbReference>
<keyword evidence="4" id="KW-0443">Lipid metabolism</keyword>
<dbReference type="InterPro" id="IPR018376">
    <property type="entry name" value="Enoyl-CoA_hyd/isom_CS"/>
</dbReference>
<dbReference type="InterPro" id="IPR001753">
    <property type="entry name" value="Enoyl-CoA_hydra/iso"/>
</dbReference>
<dbReference type="EC" id="4.2.1.17" evidence="9"/>
<name>W5Y6T4_9CORY</name>
<dbReference type="GO" id="GO:0018812">
    <property type="term" value="F:3-hydroxyacyl-CoA dehydratase activity"/>
    <property type="evidence" value="ECO:0007669"/>
    <property type="project" value="RHEA"/>
</dbReference>
<accession>W5Y6T4</accession>
<dbReference type="HOGENOM" id="CLU_009834_7_2_11"/>
<evidence type="ECO:0000256" key="1">
    <source>
        <dbReference type="ARBA" id="ARBA00002994"/>
    </source>
</evidence>
<evidence type="ECO:0000313" key="9">
    <source>
        <dbReference type="EMBL" id="AHI22228.1"/>
    </source>
</evidence>
<evidence type="ECO:0000256" key="7">
    <source>
        <dbReference type="ARBA" id="ARBA00023717"/>
    </source>
</evidence>
<evidence type="ECO:0000256" key="5">
    <source>
        <dbReference type="ARBA" id="ARBA00023239"/>
    </source>
</evidence>
<organism evidence="9 10">
    <name type="scientific">Corynebacterium vitaeruminis DSM 20294</name>
    <dbReference type="NCBI Taxonomy" id="1224164"/>
    <lineage>
        <taxon>Bacteria</taxon>
        <taxon>Bacillati</taxon>
        <taxon>Actinomycetota</taxon>
        <taxon>Actinomycetes</taxon>
        <taxon>Mycobacteriales</taxon>
        <taxon>Corynebacteriaceae</taxon>
        <taxon>Corynebacterium</taxon>
    </lineage>
</organism>
<dbReference type="AlphaFoldDB" id="W5Y6T4"/>
<dbReference type="InterPro" id="IPR029045">
    <property type="entry name" value="ClpP/crotonase-like_dom_sf"/>
</dbReference>
<dbReference type="Proteomes" id="UP000019222">
    <property type="component" value="Chromosome"/>
</dbReference>
<dbReference type="Gene3D" id="3.90.226.10">
    <property type="entry name" value="2-enoyl-CoA Hydratase, Chain A, domain 1"/>
    <property type="match status" value="1"/>
</dbReference>
<gene>
    <name evidence="9" type="ORF">B843_04195</name>
</gene>
<dbReference type="CDD" id="cd06558">
    <property type="entry name" value="crotonase-like"/>
    <property type="match status" value="1"/>
</dbReference>
<dbReference type="NCBIfam" id="NF005891">
    <property type="entry name" value="PRK07854.1"/>
    <property type="match status" value="1"/>
</dbReference>
<keyword evidence="3" id="KW-0276">Fatty acid metabolism</keyword>
<sequence>MTEVRAQYDNVRVEVSGKVWTIVLDRDEQRNALNSAMCEQIAATIAEASELALTSDEVRVIVIRGEGKAFCAGADLGSSKPAAGESAGGVYGGNFHEALWSMLRACVNAPLLVVANVQGPAVGAGSQLSLACDLRIVGERAWFGVPAASLGFALDAWTINRAKDLLGGALARNVLIGAQRATADQAVASGFAIAKASGEEADAVIEGLAGLAPMSVAQLKSVLNAKDSTYELTPVQEQEYDACWASEDSAEAKLARREKRAPSFSRR</sequence>
<dbReference type="GO" id="GO:0006635">
    <property type="term" value="P:fatty acid beta-oxidation"/>
    <property type="evidence" value="ECO:0007669"/>
    <property type="project" value="TreeGrafter"/>
</dbReference>
<dbReference type="SUPFAM" id="SSF52096">
    <property type="entry name" value="ClpP/crotonase"/>
    <property type="match status" value="1"/>
</dbReference>
<keyword evidence="5 9" id="KW-0456">Lyase</keyword>
<evidence type="ECO:0000256" key="2">
    <source>
        <dbReference type="ARBA" id="ARBA00005254"/>
    </source>
</evidence>
<reference evidence="9 10" key="1">
    <citation type="submission" date="2013-02" db="EMBL/GenBank/DDBJ databases">
        <title>The complete genome sequence of Corynebacterium vitaeruminis DSM 20294.</title>
        <authorList>
            <person name="Ruckert C."/>
            <person name="Albersmeier A."/>
            <person name="Kalinowski J."/>
        </authorList>
    </citation>
    <scope>NUCLEOTIDE SEQUENCE [LARGE SCALE GENOMIC DNA]</scope>
    <source>
        <strain evidence="10">ATCC 10234</strain>
    </source>
</reference>
<keyword evidence="10" id="KW-1185">Reference proteome</keyword>
<dbReference type="eggNOG" id="COG1024">
    <property type="taxonomic scope" value="Bacteria"/>
</dbReference>
<comment type="function">
    <text evidence="1">Could possibly oxidize fatty acids using specific components.</text>
</comment>
<dbReference type="KEGG" id="cvt:B843_04195"/>
<comment type="catalytic activity">
    <reaction evidence="6">
        <text>a (3S)-3-hydroxyacyl-CoA = a (2E)-enoyl-CoA + H2O</text>
        <dbReference type="Rhea" id="RHEA:16105"/>
        <dbReference type="ChEBI" id="CHEBI:15377"/>
        <dbReference type="ChEBI" id="CHEBI:57318"/>
        <dbReference type="ChEBI" id="CHEBI:58856"/>
        <dbReference type="EC" id="4.2.1.17"/>
    </reaction>
</comment>
<dbReference type="RefSeq" id="WP_025252273.1">
    <property type="nucleotide sequence ID" value="NZ_CP004353.1"/>
</dbReference>
<proteinExistence type="inferred from homology"/>
<dbReference type="EMBL" id="CP004353">
    <property type="protein sequence ID" value="AHI22228.1"/>
    <property type="molecule type" value="Genomic_DNA"/>
</dbReference>
<comment type="catalytic activity">
    <reaction evidence="7">
        <text>a 4-saturated-(3S)-3-hydroxyacyl-CoA = a (3E)-enoyl-CoA + H2O</text>
        <dbReference type="Rhea" id="RHEA:20724"/>
        <dbReference type="ChEBI" id="CHEBI:15377"/>
        <dbReference type="ChEBI" id="CHEBI:58521"/>
        <dbReference type="ChEBI" id="CHEBI:137480"/>
        <dbReference type="EC" id="4.2.1.17"/>
    </reaction>
</comment>
<dbReference type="STRING" id="1224164.B843_04195"/>
<evidence type="ECO:0000256" key="8">
    <source>
        <dbReference type="RuleBase" id="RU003707"/>
    </source>
</evidence>
<dbReference type="PANTHER" id="PTHR11941:SF169">
    <property type="entry name" value="(7AS)-7A-METHYL-1,5-DIOXO-2,3,5,6,7,7A-HEXAHYDRO-1H-INDENE-CARBOXYL-COA HYDROLASE"/>
    <property type="match status" value="1"/>
</dbReference>
<dbReference type="PATRIC" id="fig|1224164.3.peg.834"/>
<comment type="similarity">
    <text evidence="2 8">Belongs to the enoyl-CoA hydratase/isomerase family.</text>
</comment>
<dbReference type="PROSITE" id="PS00166">
    <property type="entry name" value="ENOYL_COA_HYDRATASE"/>
    <property type="match status" value="1"/>
</dbReference>
<evidence type="ECO:0000256" key="3">
    <source>
        <dbReference type="ARBA" id="ARBA00022832"/>
    </source>
</evidence>
<evidence type="ECO:0000256" key="6">
    <source>
        <dbReference type="ARBA" id="ARBA00023709"/>
    </source>
</evidence>